<feature type="transmembrane region" description="Helical" evidence="1">
    <location>
        <begin position="149"/>
        <end position="174"/>
    </location>
</feature>
<sequence length="247" mass="27640">MSESLEFLLVLGILLSSTESNPITNTNFNEHIREFSLKDNNSTNDKALHKEGLGRYANFPLNNPGTIKFSDNAIAASSYSRGFSHHEYPGNGIYDHEETPYYYGQEYHRPVDHGIHSFDHGSHGFEHGYHEPHGHHVGHYHQSLAAKAVLWPLAGIALLGAAAALVSNPVLLQLGVATGKRRRRDADTEPDVALDWLQNTPGICVEESCIKTQSGQPSQMPIKRVKKKREKNIERDLDFIRIPIQTN</sequence>
<organism evidence="3 4">
    <name type="scientific">Pieris brassicae</name>
    <name type="common">White butterfly</name>
    <name type="synonym">Large white butterfly</name>
    <dbReference type="NCBI Taxonomy" id="7116"/>
    <lineage>
        <taxon>Eukaryota</taxon>
        <taxon>Metazoa</taxon>
        <taxon>Ecdysozoa</taxon>
        <taxon>Arthropoda</taxon>
        <taxon>Hexapoda</taxon>
        <taxon>Insecta</taxon>
        <taxon>Pterygota</taxon>
        <taxon>Neoptera</taxon>
        <taxon>Endopterygota</taxon>
        <taxon>Lepidoptera</taxon>
        <taxon>Glossata</taxon>
        <taxon>Ditrysia</taxon>
        <taxon>Papilionoidea</taxon>
        <taxon>Pieridae</taxon>
        <taxon>Pierinae</taxon>
        <taxon>Pieris</taxon>
    </lineage>
</organism>
<evidence type="ECO:0000256" key="1">
    <source>
        <dbReference type="SAM" id="Phobius"/>
    </source>
</evidence>
<dbReference type="Proteomes" id="UP001152562">
    <property type="component" value="Unassembled WGS sequence"/>
</dbReference>
<keyword evidence="1" id="KW-0812">Transmembrane</keyword>
<gene>
    <name evidence="3" type="ORF">PIBRA_LOCUS10851</name>
</gene>
<proteinExistence type="predicted"/>
<comment type="caution">
    <text evidence="3">The sequence shown here is derived from an EMBL/GenBank/DDBJ whole genome shotgun (WGS) entry which is preliminary data.</text>
</comment>
<reference evidence="3" key="1">
    <citation type="submission" date="2022-05" db="EMBL/GenBank/DDBJ databases">
        <authorList>
            <person name="Okamura Y."/>
        </authorList>
    </citation>
    <scope>NUCLEOTIDE SEQUENCE</scope>
</reference>
<keyword evidence="1" id="KW-0472">Membrane</keyword>
<feature type="signal peptide" evidence="2">
    <location>
        <begin position="1"/>
        <end position="20"/>
    </location>
</feature>
<protein>
    <submittedName>
        <fullName evidence="3">Uncharacterized protein</fullName>
    </submittedName>
</protein>
<dbReference type="EMBL" id="CALOZG010000042">
    <property type="protein sequence ID" value="CAH4034692.1"/>
    <property type="molecule type" value="Genomic_DNA"/>
</dbReference>
<evidence type="ECO:0000313" key="4">
    <source>
        <dbReference type="Proteomes" id="UP001152562"/>
    </source>
</evidence>
<keyword evidence="4" id="KW-1185">Reference proteome</keyword>
<evidence type="ECO:0000256" key="2">
    <source>
        <dbReference type="SAM" id="SignalP"/>
    </source>
</evidence>
<feature type="chain" id="PRO_5040202058" evidence="2">
    <location>
        <begin position="21"/>
        <end position="247"/>
    </location>
</feature>
<evidence type="ECO:0000313" key="3">
    <source>
        <dbReference type="EMBL" id="CAH4034692.1"/>
    </source>
</evidence>
<keyword evidence="1" id="KW-1133">Transmembrane helix</keyword>
<dbReference type="AlphaFoldDB" id="A0A9P0XDX6"/>
<name>A0A9P0XDX6_PIEBR</name>
<keyword evidence="2" id="KW-0732">Signal</keyword>
<accession>A0A9P0XDX6</accession>